<dbReference type="InterPro" id="IPR004176">
    <property type="entry name" value="Clp_R_N"/>
</dbReference>
<feature type="domain" description="Clp R" evidence="1">
    <location>
        <begin position="2"/>
        <end position="146"/>
    </location>
</feature>
<dbReference type="PANTHER" id="PTHR47016:SF5">
    <property type="entry name" value="CLP DOMAIN SUPERFAMILY PROTEIN"/>
    <property type="match status" value="1"/>
</dbReference>
<dbReference type="AlphaFoldDB" id="X0XCT6"/>
<sequence length="158" mass="17527">MLPKSSRRVAEVIKIANRIAREYEQEYVGTEHVLLAIQQEGTGIGASVLAKRGITAGALRGEVDKLSKKRMEETWVFGRLPGTPHFKNVMARAIEQCQQLEGHEVCTEHLLLGLLKVRGSMAGKTLGNLGLTYDIARKNVLELMPKSSTCEQPDEEKE</sequence>
<organism evidence="2">
    <name type="scientific">marine sediment metagenome</name>
    <dbReference type="NCBI Taxonomy" id="412755"/>
    <lineage>
        <taxon>unclassified sequences</taxon>
        <taxon>metagenomes</taxon>
        <taxon>ecological metagenomes</taxon>
    </lineage>
</organism>
<reference evidence="2" key="1">
    <citation type="journal article" date="2014" name="Front. Microbiol.">
        <title>High frequency of phylogenetically diverse reductive dehalogenase-homologous genes in deep subseafloor sedimentary metagenomes.</title>
        <authorList>
            <person name="Kawai M."/>
            <person name="Futagami T."/>
            <person name="Toyoda A."/>
            <person name="Takaki Y."/>
            <person name="Nishi S."/>
            <person name="Hori S."/>
            <person name="Arai W."/>
            <person name="Tsubouchi T."/>
            <person name="Morono Y."/>
            <person name="Uchiyama I."/>
            <person name="Ito T."/>
            <person name="Fujiyama A."/>
            <person name="Inagaki F."/>
            <person name="Takami H."/>
        </authorList>
    </citation>
    <scope>NUCLEOTIDE SEQUENCE</scope>
    <source>
        <strain evidence="2">Expedition CK06-06</strain>
    </source>
</reference>
<dbReference type="PANTHER" id="PTHR47016">
    <property type="entry name" value="ATP-DEPENDENT CLP PROTEASE ATP-BINDING SUBUNIT CLPT1, CHLOROPLASTIC"/>
    <property type="match status" value="1"/>
</dbReference>
<comment type="caution">
    <text evidence="2">The sequence shown here is derived from an EMBL/GenBank/DDBJ whole genome shotgun (WGS) entry which is preliminary data.</text>
</comment>
<dbReference type="InterPro" id="IPR036628">
    <property type="entry name" value="Clp_N_dom_sf"/>
</dbReference>
<name>X0XCT6_9ZZZZ</name>
<proteinExistence type="predicted"/>
<evidence type="ECO:0000313" key="2">
    <source>
        <dbReference type="EMBL" id="GAG22776.1"/>
    </source>
</evidence>
<gene>
    <name evidence="2" type="ORF">S01H1_55125</name>
</gene>
<protein>
    <recommendedName>
        <fullName evidence="1">Clp R domain-containing protein</fullName>
    </recommendedName>
</protein>
<dbReference type="SUPFAM" id="SSF81923">
    <property type="entry name" value="Double Clp-N motif"/>
    <property type="match status" value="1"/>
</dbReference>
<dbReference type="Gene3D" id="1.10.1780.10">
    <property type="entry name" value="Clp, N-terminal domain"/>
    <property type="match status" value="1"/>
</dbReference>
<dbReference type="EMBL" id="BARS01035814">
    <property type="protein sequence ID" value="GAG22776.1"/>
    <property type="molecule type" value="Genomic_DNA"/>
</dbReference>
<dbReference type="InterPro" id="IPR044217">
    <property type="entry name" value="CLPT1/2"/>
</dbReference>
<dbReference type="Pfam" id="PF02861">
    <property type="entry name" value="Clp_N"/>
    <property type="match status" value="1"/>
</dbReference>
<accession>X0XCT6</accession>
<dbReference type="PROSITE" id="PS51903">
    <property type="entry name" value="CLP_R"/>
    <property type="match status" value="1"/>
</dbReference>
<evidence type="ECO:0000259" key="1">
    <source>
        <dbReference type="PROSITE" id="PS51903"/>
    </source>
</evidence>